<protein>
    <submittedName>
        <fullName evidence="1">DUF5688 family protein</fullName>
    </submittedName>
</protein>
<keyword evidence="2" id="KW-1185">Reference proteome</keyword>
<gene>
    <name evidence="1" type="ORF">LKD70_03805</name>
</gene>
<dbReference type="Pfam" id="PF18941">
    <property type="entry name" value="DUF5688"/>
    <property type="match status" value="1"/>
</dbReference>
<sequence length="312" mass="35675">MFEETFMTTLAEKVREELGGNYVVESRVVQKEHATMHGFSIGEKESCIQKIIYLEQACDIMGSLDEKWELGDIDHESVYQEMLAKILVKNYQQAGKSPCLFGIENLISWDELKQYVVLRLTSDREYAKQYLHWKVSDLYAIAYAEKTDCDYSESIGITRKLADRFHVTEEDVFSIACENTEKNTILVSMTGALDSCFCKEPFKDSDNLFGSNCLCDPDEMMYVLTNKNKLFGAAGILLPSIQKRLKDFLKEDFFILPSSVHELILVKAKNCMKVSELEEMVKTVNKTEVIPEDRLSDSVYKIENSSLCVAKD</sequence>
<proteinExistence type="predicted"/>
<evidence type="ECO:0000313" key="2">
    <source>
        <dbReference type="Proteomes" id="UP001198151"/>
    </source>
</evidence>
<dbReference type="RefSeq" id="WP_227706710.1">
    <property type="nucleotide sequence ID" value="NZ_JAJEQX010000004.1"/>
</dbReference>
<evidence type="ECO:0000313" key="1">
    <source>
        <dbReference type="EMBL" id="MCC2253569.1"/>
    </source>
</evidence>
<reference evidence="1 2" key="1">
    <citation type="submission" date="2021-10" db="EMBL/GenBank/DDBJ databases">
        <title>Anaerobic single-cell dispensing facilitates the cultivation of human gut bacteria.</title>
        <authorList>
            <person name="Afrizal A."/>
        </authorList>
    </citation>
    <scope>NUCLEOTIDE SEQUENCE [LARGE SCALE GENOMIC DNA]</scope>
    <source>
        <strain evidence="1 2">CLA-AA-H200</strain>
    </source>
</reference>
<accession>A0ABS8FVI9</accession>
<organism evidence="1 2">
    <name type="scientific">Ruminococcus turbiniformis</name>
    <dbReference type="NCBI Taxonomy" id="2881258"/>
    <lineage>
        <taxon>Bacteria</taxon>
        <taxon>Bacillati</taxon>
        <taxon>Bacillota</taxon>
        <taxon>Clostridia</taxon>
        <taxon>Eubacteriales</taxon>
        <taxon>Oscillospiraceae</taxon>
        <taxon>Ruminococcus</taxon>
    </lineage>
</organism>
<dbReference type="InterPro" id="IPR043743">
    <property type="entry name" value="DUF5688"/>
</dbReference>
<dbReference type="Proteomes" id="UP001198151">
    <property type="component" value="Unassembled WGS sequence"/>
</dbReference>
<comment type="caution">
    <text evidence="1">The sequence shown here is derived from an EMBL/GenBank/DDBJ whole genome shotgun (WGS) entry which is preliminary data.</text>
</comment>
<dbReference type="EMBL" id="JAJEQX010000004">
    <property type="protein sequence ID" value="MCC2253569.1"/>
    <property type="molecule type" value="Genomic_DNA"/>
</dbReference>
<name>A0ABS8FVI9_9FIRM</name>